<keyword evidence="4" id="KW-1185">Reference proteome</keyword>
<dbReference type="GO" id="GO:0016757">
    <property type="term" value="F:glycosyltransferase activity"/>
    <property type="evidence" value="ECO:0007669"/>
    <property type="project" value="InterPro"/>
</dbReference>
<evidence type="ECO:0000259" key="1">
    <source>
        <dbReference type="Pfam" id="PF00534"/>
    </source>
</evidence>
<dbReference type="Pfam" id="PF00534">
    <property type="entry name" value="Glycos_transf_1"/>
    <property type="match status" value="1"/>
</dbReference>
<dbReference type="InterPro" id="IPR050194">
    <property type="entry name" value="Glycosyltransferase_grp1"/>
</dbReference>
<dbReference type="CDD" id="cd03814">
    <property type="entry name" value="GT4-like"/>
    <property type="match status" value="1"/>
</dbReference>
<dbReference type="PANTHER" id="PTHR45947">
    <property type="entry name" value="SULFOQUINOVOSYL TRANSFERASE SQD2"/>
    <property type="match status" value="1"/>
</dbReference>
<dbReference type="InterPro" id="IPR028098">
    <property type="entry name" value="Glyco_trans_4-like_N"/>
</dbReference>
<dbReference type="PANTHER" id="PTHR45947:SF3">
    <property type="entry name" value="SULFOQUINOVOSYL TRANSFERASE SQD2"/>
    <property type="match status" value="1"/>
</dbReference>
<keyword evidence="3" id="KW-0808">Transferase</keyword>
<feature type="domain" description="Glycosyltransferase subfamily 4-like N-terminal" evidence="2">
    <location>
        <begin position="40"/>
        <end position="207"/>
    </location>
</feature>
<evidence type="ECO:0000313" key="4">
    <source>
        <dbReference type="Proteomes" id="UP000323502"/>
    </source>
</evidence>
<sequence length="399" mass="43446">MGNIYTAVVLSAASSYGARSMAPNALRVALFSGNYNYTRDGANQSLNLLVGYLLARGVNVRVYSPTLPRPAFAPTGDLVDVPALPVPFGRAEYRIARGLPAAVRRDLVAFAPNIVHVSAPELLGHAALRWARRAGVRTVASFHTRFETYPRYYGLGMLEPVFIRIMKRFYDRFDRVLVPSPSMVTLLREWGVSAPISIWSRGIDHDRFTPARRDLQWRRSLGIADEDVAIGFLGRLVKEKGLDVFAAVLKQLRARGVPHKVLVVGKGPAQGWFAEQAPGAIFAGYQTGDDLGRAVASMDIFFNPSVTETFGNVTTEAMAAGVPVVAARATGAVDLVADGATGYLVDPCDIAGYADAIARIVADPDLRRRFSEASRARVDGYRWDTANQAVLDAYQELMA</sequence>
<evidence type="ECO:0000313" key="3">
    <source>
        <dbReference type="EMBL" id="SDF83442.1"/>
    </source>
</evidence>
<gene>
    <name evidence="3" type="ORF">SAMN05216557_106129</name>
</gene>
<dbReference type="EMBL" id="FNBI01000006">
    <property type="protein sequence ID" value="SDF83442.1"/>
    <property type="molecule type" value="Genomic_DNA"/>
</dbReference>
<protein>
    <submittedName>
        <fullName evidence="3">Glycosyltransferase involved in cell wall bisynthesis</fullName>
    </submittedName>
</protein>
<dbReference type="Pfam" id="PF13439">
    <property type="entry name" value="Glyco_transf_4"/>
    <property type="match status" value="1"/>
</dbReference>
<dbReference type="SUPFAM" id="SSF53756">
    <property type="entry name" value="UDP-Glycosyltransferase/glycogen phosphorylase"/>
    <property type="match status" value="1"/>
</dbReference>
<reference evidence="3 4" key="1">
    <citation type="submission" date="2016-10" db="EMBL/GenBank/DDBJ databases">
        <authorList>
            <person name="Varghese N."/>
            <person name="Submissions S."/>
        </authorList>
    </citation>
    <scope>NUCLEOTIDE SEQUENCE [LARGE SCALE GENOMIC DNA]</scope>
    <source>
        <strain evidence="3 4">S7-754</strain>
    </source>
</reference>
<name>A0A1G7PAW7_9SPHN</name>
<organism evidence="3 4">
    <name type="scientific">Sphingomonas carotinifaciens</name>
    <dbReference type="NCBI Taxonomy" id="1166323"/>
    <lineage>
        <taxon>Bacteria</taxon>
        <taxon>Pseudomonadati</taxon>
        <taxon>Pseudomonadota</taxon>
        <taxon>Alphaproteobacteria</taxon>
        <taxon>Sphingomonadales</taxon>
        <taxon>Sphingomonadaceae</taxon>
        <taxon>Sphingomonas</taxon>
    </lineage>
</organism>
<dbReference type="Gene3D" id="3.40.50.2000">
    <property type="entry name" value="Glycogen Phosphorylase B"/>
    <property type="match status" value="2"/>
</dbReference>
<dbReference type="AlphaFoldDB" id="A0A1G7PAW7"/>
<proteinExistence type="predicted"/>
<evidence type="ECO:0000259" key="2">
    <source>
        <dbReference type="Pfam" id="PF13439"/>
    </source>
</evidence>
<feature type="domain" description="Glycosyl transferase family 1" evidence="1">
    <location>
        <begin position="216"/>
        <end position="376"/>
    </location>
</feature>
<accession>A0A1G7PAW7</accession>
<dbReference type="Proteomes" id="UP000323502">
    <property type="component" value="Unassembled WGS sequence"/>
</dbReference>
<dbReference type="InterPro" id="IPR001296">
    <property type="entry name" value="Glyco_trans_1"/>
</dbReference>